<dbReference type="Gene3D" id="2.10.110.10">
    <property type="entry name" value="Cysteine Rich Protein"/>
    <property type="match status" value="2"/>
</dbReference>
<feature type="domain" description="LIM zinc-binding" evidence="9">
    <location>
        <begin position="469"/>
        <end position="529"/>
    </location>
</feature>
<dbReference type="GO" id="GO:0003712">
    <property type="term" value="F:transcription coregulator activity"/>
    <property type="evidence" value="ECO:0007669"/>
    <property type="project" value="TreeGrafter"/>
</dbReference>
<dbReference type="SUPFAM" id="SSF47576">
    <property type="entry name" value="Calponin-homology domain, CH-domain"/>
    <property type="match status" value="1"/>
</dbReference>
<evidence type="ECO:0000259" key="8">
    <source>
        <dbReference type="PROSITE" id="PS50021"/>
    </source>
</evidence>
<dbReference type="GeneID" id="14920185"/>
<dbReference type="KEGG" id="acan:ACA1_266320"/>
<dbReference type="EMBL" id="KB007933">
    <property type="protein sequence ID" value="ELR19406.1"/>
    <property type="molecule type" value="Genomic_DNA"/>
</dbReference>
<feature type="region of interest" description="Disordered" evidence="7">
    <location>
        <begin position="404"/>
        <end position="439"/>
    </location>
</feature>
<feature type="compositionally biased region" description="Basic and acidic residues" evidence="7">
    <location>
        <begin position="722"/>
        <end position="833"/>
    </location>
</feature>
<evidence type="ECO:0000256" key="2">
    <source>
        <dbReference type="ARBA" id="ARBA00022737"/>
    </source>
</evidence>
<feature type="domain" description="Calponin-homology (CH)" evidence="8">
    <location>
        <begin position="36"/>
        <end position="142"/>
    </location>
</feature>
<feature type="domain" description="LIM zinc-binding" evidence="9">
    <location>
        <begin position="530"/>
        <end position="589"/>
    </location>
</feature>
<dbReference type="Proteomes" id="UP000011083">
    <property type="component" value="Unassembled WGS sequence"/>
</dbReference>
<evidence type="ECO:0000313" key="10">
    <source>
        <dbReference type="EMBL" id="ELR19406.1"/>
    </source>
</evidence>
<evidence type="ECO:0000256" key="3">
    <source>
        <dbReference type="ARBA" id="ARBA00022833"/>
    </source>
</evidence>
<dbReference type="PROSITE" id="PS50023">
    <property type="entry name" value="LIM_DOMAIN_2"/>
    <property type="match status" value="2"/>
</dbReference>
<protein>
    <submittedName>
        <fullName evidence="10">LIM domain containing protein</fullName>
    </submittedName>
</protein>
<evidence type="ECO:0000256" key="4">
    <source>
        <dbReference type="ARBA" id="ARBA00023038"/>
    </source>
</evidence>
<dbReference type="PROSITE" id="PS50021">
    <property type="entry name" value="CH"/>
    <property type="match status" value="1"/>
</dbReference>
<dbReference type="CDD" id="cd08368">
    <property type="entry name" value="LIM"/>
    <property type="match status" value="2"/>
</dbReference>
<dbReference type="SMART" id="SM00033">
    <property type="entry name" value="CH"/>
    <property type="match status" value="1"/>
</dbReference>
<feature type="coiled-coil region" evidence="6">
    <location>
        <begin position="320"/>
        <end position="372"/>
    </location>
</feature>
<evidence type="ECO:0000256" key="1">
    <source>
        <dbReference type="ARBA" id="ARBA00022723"/>
    </source>
</evidence>
<evidence type="ECO:0000256" key="5">
    <source>
        <dbReference type="PROSITE-ProRule" id="PRU00125"/>
    </source>
</evidence>
<feature type="region of interest" description="Disordered" evidence="7">
    <location>
        <begin position="722"/>
        <end position="848"/>
    </location>
</feature>
<dbReference type="Pfam" id="PF00412">
    <property type="entry name" value="LIM"/>
    <property type="match status" value="2"/>
</dbReference>
<evidence type="ECO:0000256" key="6">
    <source>
        <dbReference type="SAM" id="Coils"/>
    </source>
</evidence>
<accession>L8H4K7</accession>
<dbReference type="PROSITE" id="PS00478">
    <property type="entry name" value="LIM_DOMAIN_1"/>
    <property type="match status" value="1"/>
</dbReference>
<dbReference type="SMART" id="SM00132">
    <property type="entry name" value="LIM"/>
    <property type="match status" value="2"/>
</dbReference>
<sequence length="848" mass="96632">MMFSILGADRKMQAALLRGDSVQTVMRRQRTADEEERLVKLFTQWANFLLERRGLQIESVGKDISDGLILIQLAEILTNVPVAKHQECPTLLIHNIENLTIALEHFTVHGGVDSSYVSPSALANNDVKQILSLFWMFALKFKMKDLKNRWAELQRNGAKHNQFVQLKKDMKQITDDGLGAPLLPRSAMMTIKRNDDQVRNLLKQQAMSKYVAAAESLRQWVETTTTELEEANRALDVESAAGPPGPGPAIIAHAENLRSARESFRGQEKAINEGKLKRKTLAEDAYIEMKKAGCSDPAYCPFATVEECTNKLEGVLFERRRKLDEHLRRADEEAEREREQARLREAASTRLAQQLEAERERQEEEKKRMEFDLRERARLLKQELLKLKGEERPGSAVVAGGAGLTAAGRPSSGAGLVRSDSGGLVNRSSSDADKPQLDPRKILNAECTTGSSYAPYLTHSVTRREEEGAPCTSCKKLLGNTLMLLVDGKELFHSTCFVCKRCGKEFDDYYYEHRGEVPLCFEHYAEASGLSCNGCGQVIRTSTVTLAMGKKWHSHCFACVSCHTVLKDGHYVHEGQPYCQLDFYRAKGLLCVRCETPVGVGDKSFEGRAWHKDGFYGVNGLPFCGTHYEEMELRGQTKTGGGGDKFGSWSRRMQGSGGLTEGMTMSASGLAREKEKEEAVLRADMDRRKREQLEREKEAYVKELERKKREIERDLEREQWRSLDRERERDRDHSSRDRDRDRDRYSSGRDRESSLGRDGGRSRSQTARESDRDRDRDLRDPRDRDRERELRDRDRDRDPRDRDRERSRDRDGGRSDKGSLGKDREKELRERRASMSYTSGGSGRRSHY</sequence>
<keyword evidence="1 5" id="KW-0479">Metal-binding</keyword>
<gene>
    <name evidence="10" type="ORF">ACA1_266320</name>
</gene>
<dbReference type="InterPro" id="IPR036872">
    <property type="entry name" value="CH_dom_sf"/>
</dbReference>
<keyword evidence="6" id="KW-0175">Coiled coil</keyword>
<dbReference type="PANTHER" id="PTHR24205:SF16">
    <property type="entry name" value="GH01042P-RELATED"/>
    <property type="match status" value="1"/>
</dbReference>
<name>L8H4K7_ACACF</name>
<keyword evidence="4 5" id="KW-0440">LIM domain</keyword>
<dbReference type="Pfam" id="PF00307">
    <property type="entry name" value="CH"/>
    <property type="match status" value="1"/>
</dbReference>
<reference evidence="10 11" key="1">
    <citation type="journal article" date="2013" name="Genome Biol.">
        <title>Genome of Acanthamoeba castellanii highlights extensive lateral gene transfer and early evolution of tyrosine kinase signaling.</title>
        <authorList>
            <person name="Clarke M."/>
            <person name="Lohan A.J."/>
            <person name="Liu B."/>
            <person name="Lagkouvardos I."/>
            <person name="Roy S."/>
            <person name="Zafar N."/>
            <person name="Bertelli C."/>
            <person name="Schilde C."/>
            <person name="Kianianmomeni A."/>
            <person name="Burglin T.R."/>
            <person name="Frech C."/>
            <person name="Turcotte B."/>
            <person name="Kopec K.O."/>
            <person name="Synnott J.M."/>
            <person name="Choo C."/>
            <person name="Paponov I."/>
            <person name="Finkler A."/>
            <person name="Soon Heng Tan C."/>
            <person name="Hutchins A.P."/>
            <person name="Weinmeier T."/>
            <person name="Rattei T."/>
            <person name="Chu J.S."/>
            <person name="Gimenez G."/>
            <person name="Irimia M."/>
            <person name="Rigden D.J."/>
            <person name="Fitzpatrick D.A."/>
            <person name="Lorenzo-Morales J."/>
            <person name="Bateman A."/>
            <person name="Chiu C.H."/>
            <person name="Tang P."/>
            <person name="Hegemann P."/>
            <person name="Fromm H."/>
            <person name="Raoult D."/>
            <person name="Greub G."/>
            <person name="Miranda-Saavedra D."/>
            <person name="Chen N."/>
            <person name="Nash P."/>
            <person name="Ginger M.L."/>
            <person name="Horn M."/>
            <person name="Schaap P."/>
            <person name="Caler L."/>
            <person name="Loftus B."/>
        </authorList>
    </citation>
    <scope>NUCLEOTIDE SEQUENCE [LARGE SCALE GENOMIC DNA]</scope>
    <source>
        <strain evidence="10 11">Neff</strain>
    </source>
</reference>
<organism evidence="10 11">
    <name type="scientific">Acanthamoeba castellanii (strain ATCC 30010 / Neff)</name>
    <dbReference type="NCBI Taxonomy" id="1257118"/>
    <lineage>
        <taxon>Eukaryota</taxon>
        <taxon>Amoebozoa</taxon>
        <taxon>Discosea</taxon>
        <taxon>Longamoebia</taxon>
        <taxon>Centramoebida</taxon>
        <taxon>Acanthamoebidae</taxon>
        <taxon>Acanthamoeba</taxon>
    </lineage>
</organism>
<keyword evidence="3 5" id="KW-0862">Zinc</keyword>
<dbReference type="InterPro" id="IPR001781">
    <property type="entry name" value="Znf_LIM"/>
</dbReference>
<keyword evidence="2" id="KW-0677">Repeat</keyword>
<dbReference type="RefSeq" id="XP_004341492.1">
    <property type="nucleotide sequence ID" value="XM_004341444.1"/>
</dbReference>
<proteinExistence type="predicted"/>
<dbReference type="GO" id="GO:0046872">
    <property type="term" value="F:metal ion binding"/>
    <property type="evidence" value="ECO:0007669"/>
    <property type="project" value="UniProtKB-KW"/>
</dbReference>
<dbReference type="GO" id="GO:0005634">
    <property type="term" value="C:nucleus"/>
    <property type="evidence" value="ECO:0007669"/>
    <property type="project" value="TreeGrafter"/>
</dbReference>
<feature type="region of interest" description="Disordered" evidence="7">
    <location>
        <begin position="655"/>
        <end position="683"/>
    </location>
</feature>
<dbReference type="InterPro" id="IPR001715">
    <property type="entry name" value="CH_dom"/>
</dbReference>
<keyword evidence="11" id="KW-1185">Reference proteome</keyword>
<evidence type="ECO:0000259" key="9">
    <source>
        <dbReference type="PROSITE" id="PS50023"/>
    </source>
</evidence>
<dbReference type="VEuPathDB" id="AmoebaDB:ACA1_266320"/>
<dbReference type="STRING" id="1257118.L8H4K7"/>
<dbReference type="AlphaFoldDB" id="L8H4K7"/>
<dbReference type="SUPFAM" id="SSF57716">
    <property type="entry name" value="Glucocorticoid receptor-like (DNA-binding domain)"/>
    <property type="match status" value="2"/>
</dbReference>
<evidence type="ECO:0000313" key="11">
    <source>
        <dbReference type="Proteomes" id="UP000011083"/>
    </source>
</evidence>
<evidence type="ECO:0000256" key="7">
    <source>
        <dbReference type="SAM" id="MobiDB-lite"/>
    </source>
</evidence>
<dbReference type="PANTHER" id="PTHR24205">
    <property type="entry name" value="FOUR AND A HALF LIM DOMAINS PROTEIN"/>
    <property type="match status" value="1"/>
</dbReference>
<dbReference type="Gene3D" id="1.10.418.10">
    <property type="entry name" value="Calponin-like domain"/>
    <property type="match status" value="1"/>
</dbReference>
<dbReference type="OrthoDB" id="15567at2759"/>
<feature type="compositionally biased region" description="Basic and acidic residues" evidence="7">
    <location>
        <begin position="430"/>
        <end position="439"/>
    </location>
</feature>
<feature type="compositionally biased region" description="Basic and acidic residues" evidence="7">
    <location>
        <begin position="671"/>
        <end position="683"/>
    </location>
</feature>